<dbReference type="GO" id="GO:0015232">
    <property type="term" value="F:heme transmembrane transporter activity"/>
    <property type="evidence" value="ECO:0007669"/>
    <property type="project" value="InterPro"/>
</dbReference>
<dbReference type="GO" id="GO:0016020">
    <property type="term" value="C:membrane"/>
    <property type="evidence" value="ECO:0007669"/>
    <property type="project" value="InterPro"/>
</dbReference>
<keyword evidence="7" id="KW-1185">Reference proteome</keyword>
<dbReference type="AlphaFoldDB" id="A0A512BDL9"/>
<name>A0A512BDL9_9BACT</name>
<reference evidence="6 7" key="1">
    <citation type="submission" date="2019-07" db="EMBL/GenBank/DDBJ databases">
        <title>Whole genome shotgun sequence of Segetibacter aerophilus NBRC 106135.</title>
        <authorList>
            <person name="Hosoyama A."/>
            <person name="Uohara A."/>
            <person name="Ohji S."/>
            <person name="Ichikawa N."/>
        </authorList>
    </citation>
    <scope>NUCLEOTIDE SEQUENCE [LARGE SCALE GENOMIC DNA]</scope>
    <source>
        <strain evidence="6 7">NBRC 106135</strain>
    </source>
</reference>
<keyword evidence="3" id="KW-1133">Transmembrane helix</keyword>
<feature type="transmembrane region" description="Helical" evidence="3">
    <location>
        <begin position="510"/>
        <end position="530"/>
    </location>
</feature>
<dbReference type="OrthoDB" id="9761451at2"/>
<dbReference type="InterPro" id="IPR002541">
    <property type="entry name" value="Cyt_c_assembly"/>
</dbReference>
<evidence type="ECO:0000256" key="2">
    <source>
        <dbReference type="ARBA" id="ARBA00022748"/>
    </source>
</evidence>
<dbReference type="PRINTS" id="PR01410">
    <property type="entry name" value="CCBIOGENESIS"/>
</dbReference>
<evidence type="ECO:0000313" key="7">
    <source>
        <dbReference type="Proteomes" id="UP000321513"/>
    </source>
</evidence>
<sequence length="869" mass="97431">MEFIGEHLLPGQIGQFFAILSLVASLVATVAFFKAANTAELQEKSGWIRIARISFLLETVSIVAIFSSLYYIISNHFFEYKYAWQHSSRALQVEYLLSCFWEGQEGSFMLWSFWHCVLGWILIWRAKTWEAPVMSIVSFAQFCLATMIVGLYFWGAKVGSSPFVLLRHEGFFDAAPVFKDVTTGALRKDYLSMWKDGNGLNALLQNYWMVIHPPVLFLGFASTIVPFAYAIAGLWKRDYKGWTKPAISWAAFSTGILGVGIMMGAAWAYESLTFGGYWAWDPVENASLVPWLVMVAGLHTNLIFRSSGYSLKSTYSFYILAFLLILYSTFLTRSGVLGDTSVHAFTDLGMNVQLYLFLNLFFWIPPFIAAKTRNYKMIVVALFIVLNVLGYFYGVLTLVSTLLALVALFWLINHDAEIPTITKEENTYSREFWMFIGSLIFFLSAFVIIVITSLPVLNKLLGTKWAVGEDPEGFHNQVQIFVAIIIGTLTAITQYFKYKDTPKPFFLRRIAGPTLIAVLASIAIAIWGEIEYDKKGIGFLIAIHLGVFAAIYAVVANASYIQLGLKGKLKMAGASVAHIGFGLFLLGILISSSKKSVLSYNTTGMSPLKIGDKESPLENLTLVKGLATDMGKYMVTYVKDTLNPKDRKRYYEINFQSKKGDEKFNLYPDIIENNKGAEGVTPNPSAKHYWNRDIFTYLTFLGDPEKIKAADTSTFRNTNVRIGDTLFYSKGVMIVNNVTVNPSNTKYQFSQNDTAIALNITVISKEGNRFEAQPLLQVKNGSIYSIPDTVMAQSLILQFAQVKDQTQGLLQIGVKESSSVLNFVTLKAYEFPFINILWMGVLVMVVGIIMSIVQRVKQMKRIGSTARVE</sequence>
<dbReference type="Proteomes" id="UP000321513">
    <property type="component" value="Unassembled WGS sequence"/>
</dbReference>
<feature type="transmembrane region" description="Helical" evidence="3">
    <location>
        <begin position="316"/>
        <end position="332"/>
    </location>
</feature>
<comment type="similarity">
    <text evidence="1">Belongs to the CcmF/CycK/Ccl1/NrfE/CcsA family.</text>
</comment>
<evidence type="ECO:0000259" key="4">
    <source>
        <dbReference type="Pfam" id="PF01578"/>
    </source>
</evidence>
<dbReference type="EMBL" id="BJYT01000009">
    <property type="protein sequence ID" value="GEO10062.1"/>
    <property type="molecule type" value="Genomic_DNA"/>
</dbReference>
<feature type="transmembrane region" description="Helical" evidence="3">
    <location>
        <begin position="288"/>
        <end position="304"/>
    </location>
</feature>
<keyword evidence="3" id="KW-0472">Membrane</keyword>
<evidence type="ECO:0000256" key="3">
    <source>
        <dbReference type="SAM" id="Phobius"/>
    </source>
</evidence>
<evidence type="ECO:0000259" key="5">
    <source>
        <dbReference type="Pfam" id="PF16327"/>
    </source>
</evidence>
<dbReference type="GO" id="GO:0017004">
    <property type="term" value="P:cytochrome complex assembly"/>
    <property type="evidence" value="ECO:0007669"/>
    <property type="project" value="UniProtKB-KW"/>
</dbReference>
<dbReference type="RefSeq" id="WP_147204180.1">
    <property type="nucleotide sequence ID" value="NZ_BJYT01000009.1"/>
</dbReference>
<feature type="transmembrane region" description="Helical" evidence="3">
    <location>
        <begin position="215"/>
        <end position="235"/>
    </location>
</feature>
<dbReference type="PANTHER" id="PTHR43653:SF1">
    <property type="entry name" value="CYTOCHROME C-TYPE BIOGENESIS PROTEIN CCMF"/>
    <property type="match status" value="1"/>
</dbReference>
<feature type="transmembrane region" description="Helical" evidence="3">
    <location>
        <begin position="12"/>
        <end position="33"/>
    </location>
</feature>
<protein>
    <submittedName>
        <fullName evidence="6">Cytochrome c assembly protein</fullName>
    </submittedName>
</protein>
<dbReference type="Pfam" id="PF16327">
    <property type="entry name" value="CcmF_C"/>
    <property type="match status" value="1"/>
</dbReference>
<proteinExistence type="inferred from homology"/>
<organism evidence="6 7">
    <name type="scientific">Segetibacter aerophilus</name>
    <dbReference type="NCBI Taxonomy" id="670293"/>
    <lineage>
        <taxon>Bacteria</taxon>
        <taxon>Pseudomonadati</taxon>
        <taxon>Bacteroidota</taxon>
        <taxon>Chitinophagia</taxon>
        <taxon>Chitinophagales</taxon>
        <taxon>Chitinophagaceae</taxon>
        <taxon>Segetibacter</taxon>
    </lineage>
</organism>
<feature type="transmembrane region" description="Helical" evidence="3">
    <location>
        <begin position="432"/>
        <end position="457"/>
    </location>
</feature>
<dbReference type="InterPro" id="IPR032523">
    <property type="entry name" value="CcmF_C"/>
</dbReference>
<feature type="transmembrane region" description="Helical" evidence="3">
    <location>
        <begin position="572"/>
        <end position="590"/>
    </location>
</feature>
<dbReference type="Pfam" id="PF01578">
    <property type="entry name" value="Cytochrom_C_asm"/>
    <property type="match status" value="1"/>
</dbReference>
<feature type="domain" description="Cytochrome c assembly protein" evidence="4">
    <location>
        <begin position="104"/>
        <end position="334"/>
    </location>
</feature>
<feature type="transmembrane region" description="Helical" evidence="3">
    <location>
        <begin position="833"/>
        <end position="853"/>
    </location>
</feature>
<evidence type="ECO:0000256" key="1">
    <source>
        <dbReference type="ARBA" id="ARBA00009186"/>
    </source>
</evidence>
<dbReference type="PANTHER" id="PTHR43653">
    <property type="entry name" value="CYTOCHROME C ASSEMBLY PROTEIN-RELATED"/>
    <property type="match status" value="1"/>
</dbReference>
<gene>
    <name evidence="6" type="ORF">SAE01_25580</name>
</gene>
<feature type="transmembrane region" description="Helical" evidence="3">
    <location>
        <begin position="133"/>
        <end position="154"/>
    </location>
</feature>
<feature type="transmembrane region" description="Helical" evidence="3">
    <location>
        <begin position="352"/>
        <end position="370"/>
    </location>
</feature>
<keyword evidence="3" id="KW-0812">Transmembrane</keyword>
<feature type="domain" description="Cytochrome c-type biogenesis protein CcmF C-terminal" evidence="5">
    <location>
        <begin position="425"/>
        <end position="625"/>
    </location>
</feature>
<dbReference type="GO" id="GO:0020037">
    <property type="term" value="F:heme binding"/>
    <property type="evidence" value="ECO:0007669"/>
    <property type="project" value="InterPro"/>
</dbReference>
<feature type="transmembrane region" description="Helical" evidence="3">
    <location>
        <begin position="247"/>
        <end position="268"/>
    </location>
</feature>
<evidence type="ECO:0000313" key="6">
    <source>
        <dbReference type="EMBL" id="GEO10062.1"/>
    </source>
</evidence>
<feature type="transmembrane region" description="Helical" evidence="3">
    <location>
        <begin position="536"/>
        <end position="560"/>
    </location>
</feature>
<accession>A0A512BDL9</accession>
<dbReference type="InterPro" id="IPR003567">
    <property type="entry name" value="Cyt_c_biogenesis"/>
</dbReference>
<keyword evidence="2" id="KW-0201">Cytochrome c-type biogenesis</keyword>
<comment type="caution">
    <text evidence="6">The sequence shown here is derived from an EMBL/GenBank/DDBJ whole genome shotgun (WGS) entry which is preliminary data.</text>
</comment>
<feature type="transmembrane region" description="Helical" evidence="3">
    <location>
        <begin position="108"/>
        <end position="126"/>
    </location>
</feature>
<feature type="transmembrane region" description="Helical" evidence="3">
    <location>
        <begin position="377"/>
        <end position="396"/>
    </location>
</feature>
<feature type="transmembrane region" description="Helical" evidence="3">
    <location>
        <begin position="53"/>
        <end position="73"/>
    </location>
</feature>